<keyword evidence="1" id="KW-0472">Membrane</keyword>
<protein>
    <submittedName>
        <fullName evidence="2">Uncharacterized protein</fullName>
    </submittedName>
</protein>
<accession>A0ABU7CFH5</accession>
<sequence>MLQTKFCIPCNQLRDIIVSLQNRFLLSTANALKVIFWVFFVFNSHLFFREFTCILCGCGKPPDKCVDYAAKFLNHGKQKDFKRTKAGLNGQILFKYQIYILP</sequence>
<comment type="caution">
    <text evidence="2">The sequence shown here is derived from an EMBL/GenBank/DDBJ whole genome shotgun (WGS) entry which is preliminary data.</text>
</comment>
<organism evidence="2 3">
    <name type="scientific">Ataeniobius toweri</name>
    <dbReference type="NCBI Taxonomy" id="208326"/>
    <lineage>
        <taxon>Eukaryota</taxon>
        <taxon>Metazoa</taxon>
        <taxon>Chordata</taxon>
        <taxon>Craniata</taxon>
        <taxon>Vertebrata</taxon>
        <taxon>Euteleostomi</taxon>
        <taxon>Actinopterygii</taxon>
        <taxon>Neopterygii</taxon>
        <taxon>Teleostei</taxon>
        <taxon>Neoteleostei</taxon>
        <taxon>Acanthomorphata</taxon>
        <taxon>Ovalentaria</taxon>
        <taxon>Atherinomorphae</taxon>
        <taxon>Cyprinodontiformes</taxon>
        <taxon>Goodeidae</taxon>
        <taxon>Ataeniobius</taxon>
    </lineage>
</organism>
<dbReference type="Proteomes" id="UP001345963">
    <property type="component" value="Unassembled WGS sequence"/>
</dbReference>
<name>A0ABU7CFH5_9TELE</name>
<keyword evidence="1" id="KW-0812">Transmembrane</keyword>
<evidence type="ECO:0000313" key="3">
    <source>
        <dbReference type="Proteomes" id="UP001345963"/>
    </source>
</evidence>
<feature type="transmembrane region" description="Helical" evidence="1">
    <location>
        <begin position="24"/>
        <end position="42"/>
    </location>
</feature>
<evidence type="ECO:0000256" key="1">
    <source>
        <dbReference type="SAM" id="Phobius"/>
    </source>
</evidence>
<dbReference type="EMBL" id="JAHUTI010089014">
    <property type="protein sequence ID" value="MED6260564.1"/>
    <property type="molecule type" value="Genomic_DNA"/>
</dbReference>
<proteinExistence type="predicted"/>
<reference evidence="2 3" key="1">
    <citation type="submission" date="2021-07" db="EMBL/GenBank/DDBJ databases">
        <authorList>
            <person name="Palmer J.M."/>
        </authorList>
    </citation>
    <scope>NUCLEOTIDE SEQUENCE [LARGE SCALE GENOMIC DNA]</scope>
    <source>
        <strain evidence="2 3">AT_MEX2019</strain>
        <tissue evidence="2">Muscle</tissue>
    </source>
</reference>
<gene>
    <name evidence="2" type="ORF">ATANTOWER_022829</name>
</gene>
<keyword evidence="3" id="KW-1185">Reference proteome</keyword>
<keyword evidence="1" id="KW-1133">Transmembrane helix</keyword>
<evidence type="ECO:0000313" key="2">
    <source>
        <dbReference type="EMBL" id="MED6260564.1"/>
    </source>
</evidence>